<accession>A0A6J6L5I5</accession>
<dbReference type="Pfam" id="PF00266">
    <property type="entry name" value="Aminotran_5"/>
    <property type="match status" value="1"/>
</dbReference>
<organism evidence="4">
    <name type="scientific">freshwater metagenome</name>
    <dbReference type="NCBI Taxonomy" id="449393"/>
    <lineage>
        <taxon>unclassified sequences</taxon>
        <taxon>metagenomes</taxon>
        <taxon>ecological metagenomes</taxon>
    </lineage>
</organism>
<proteinExistence type="predicted"/>
<dbReference type="SUPFAM" id="SSF53383">
    <property type="entry name" value="PLP-dependent transferases"/>
    <property type="match status" value="1"/>
</dbReference>
<protein>
    <submittedName>
        <fullName evidence="4">Unannotated protein</fullName>
    </submittedName>
</protein>
<keyword evidence="1" id="KW-0663">Pyridoxal phosphate</keyword>
<dbReference type="InterPro" id="IPR000192">
    <property type="entry name" value="Aminotrans_V_dom"/>
</dbReference>
<dbReference type="InterPro" id="IPR015421">
    <property type="entry name" value="PyrdxlP-dep_Trfase_major"/>
</dbReference>
<dbReference type="PANTHER" id="PTHR43586">
    <property type="entry name" value="CYSTEINE DESULFURASE"/>
    <property type="match status" value="1"/>
</dbReference>
<gene>
    <name evidence="3" type="ORF">UFOPK1795_00716</name>
    <name evidence="4" type="ORF">UFOPK2275_00297</name>
</gene>
<dbReference type="InterPro" id="IPR015424">
    <property type="entry name" value="PyrdxlP-dep_Trfase"/>
</dbReference>
<evidence type="ECO:0000313" key="3">
    <source>
        <dbReference type="EMBL" id="CAB4593160.1"/>
    </source>
</evidence>
<reference evidence="4" key="1">
    <citation type="submission" date="2020-05" db="EMBL/GenBank/DDBJ databases">
        <authorList>
            <person name="Chiriac C."/>
            <person name="Salcher M."/>
            <person name="Ghai R."/>
            <person name="Kavagutti S V."/>
        </authorList>
    </citation>
    <scope>NUCLEOTIDE SEQUENCE</scope>
</reference>
<dbReference type="EMBL" id="CAEZWQ010000018">
    <property type="protein sequence ID" value="CAB4657270.1"/>
    <property type="molecule type" value="Genomic_DNA"/>
</dbReference>
<feature type="domain" description="Aminotransferase class V" evidence="2">
    <location>
        <begin position="18"/>
        <end position="362"/>
    </location>
</feature>
<sequence length="378" mass="41231">MLSPESRLKDFPSLKDRVYLNTAAEGIPPASVIAALNQYAQDKIIGMDGRLPHQEQWVQAKSMTAKFFNLNSDQIGICSSASEAYNLAYAALHLKDGDEVVVNDLDFPSGATPAMTESSKAKVKVWRSKDGVLDLKDLEKLLTPKTRLVNISSVSFYNGFRLDVDEVSQIVRRHSGAMLAVDVTQALGRIPLDVKKADLIVSATHKWILASHGGGLVGVSPERADEWNVTAGGWFNLENAFDESRFEKLISKKGAASFMVGMPNYAAIYAINAGLGYIDSIGVGAIDDHAKKLVTMCLEGLAELPVEMLGSISPRLLSGIVAFKHPKFEEINQYLHSEGVHVMSHAGRIRASIHGYNNQDDVVIFLETLKKALLLHAS</sequence>
<dbReference type="InterPro" id="IPR015422">
    <property type="entry name" value="PyrdxlP-dep_Trfase_small"/>
</dbReference>
<evidence type="ECO:0000313" key="4">
    <source>
        <dbReference type="EMBL" id="CAB4657270.1"/>
    </source>
</evidence>
<dbReference type="Gene3D" id="3.90.1150.10">
    <property type="entry name" value="Aspartate Aminotransferase, domain 1"/>
    <property type="match status" value="1"/>
</dbReference>
<name>A0A6J6L5I5_9ZZZZ</name>
<evidence type="ECO:0000256" key="1">
    <source>
        <dbReference type="ARBA" id="ARBA00022898"/>
    </source>
</evidence>
<dbReference type="Gene3D" id="3.40.640.10">
    <property type="entry name" value="Type I PLP-dependent aspartate aminotransferase-like (Major domain)"/>
    <property type="match status" value="1"/>
</dbReference>
<dbReference type="AlphaFoldDB" id="A0A6J6L5I5"/>
<evidence type="ECO:0000259" key="2">
    <source>
        <dbReference type="Pfam" id="PF00266"/>
    </source>
</evidence>
<dbReference type="EMBL" id="CAEZUG010000035">
    <property type="protein sequence ID" value="CAB4593160.1"/>
    <property type="molecule type" value="Genomic_DNA"/>
</dbReference>
<dbReference type="PANTHER" id="PTHR43586:SF8">
    <property type="entry name" value="CYSTEINE DESULFURASE 1, CHLOROPLASTIC"/>
    <property type="match status" value="1"/>
</dbReference>